<dbReference type="EMBL" id="JYDV01000003">
    <property type="protein sequence ID" value="KRZ45195.1"/>
    <property type="molecule type" value="Genomic_DNA"/>
</dbReference>
<name>A0A0V1KD52_TRIPS</name>
<dbReference type="AlphaFoldDB" id="A0A0V1KD52"/>
<comment type="caution">
    <text evidence="1">The sequence shown here is derived from an EMBL/GenBank/DDBJ whole genome shotgun (WGS) entry which is preliminary data.</text>
</comment>
<proteinExistence type="predicted"/>
<gene>
    <name evidence="1" type="ORF">T4C_6822</name>
</gene>
<evidence type="ECO:0000313" key="1">
    <source>
        <dbReference type="EMBL" id="KRZ45195.1"/>
    </source>
</evidence>
<reference evidence="1 2" key="1">
    <citation type="submission" date="2015-01" db="EMBL/GenBank/DDBJ databases">
        <title>Evolution of Trichinella species and genotypes.</title>
        <authorList>
            <person name="Korhonen P.K."/>
            <person name="Edoardo P."/>
            <person name="Giuseppe L.R."/>
            <person name="Gasser R.B."/>
        </authorList>
    </citation>
    <scope>NUCLEOTIDE SEQUENCE [LARGE SCALE GENOMIC DNA]</scope>
    <source>
        <strain evidence="1">ISS176</strain>
    </source>
</reference>
<sequence length="73" mass="8620">MINCAQLLGVDVCTTMAVWHDETLGVNEASRKAIRYRWYKMFAYPWLSFYTCFSNVEYSIPPKSNVHFNYDIL</sequence>
<evidence type="ECO:0000313" key="2">
    <source>
        <dbReference type="Proteomes" id="UP000054826"/>
    </source>
</evidence>
<dbReference type="Proteomes" id="UP000054826">
    <property type="component" value="Unassembled WGS sequence"/>
</dbReference>
<protein>
    <submittedName>
        <fullName evidence="1">Uncharacterized protein</fullName>
    </submittedName>
</protein>
<accession>A0A0V1KD52</accession>
<organism evidence="1 2">
    <name type="scientific">Trichinella pseudospiralis</name>
    <name type="common">Parasitic roundworm</name>
    <dbReference type="NCBI Taxonomy" id="6337"/>
    <lineage>
        <taxon>Eukaryota</taxon>
        <taxon>Metazoa</taxon>
        <taxon>Ecdysozoa</taxon>
        <taxon>Nematoda</taxon>
        <taxon>Enoplea</taxon>
        <taxon>Dorylaimia</taxon>
        <taxon>Trichinellida</taxon>
        <taxon>Trichinellidae</taxon>
        <taxon>Trichinella</taxon>
    </lineage>
</organism>